<evidence type="ECO:0000256" key="5">
    <source>
        <dbReference type="ARBA" id="ARBA00022741"/>
    </source>
</evidence>
<evidence type="ECO:0000313" key="16">
    <source>
        <dbReference type="Proteomes" id="UP000039324"/>
    </source>
</evidence>
<sequence length="501" mass="54855">LCDGLRADVVDQVVMVLADLGGRLQSALRALSTVSVVDEDMFKSLLASIQRALLQADVNVRLVGQLCNSIKSKASIEDMAAGHNRRAVIQKAVFESLCELLDPGKEPFKPVRGKPNVIMFVGLQGSGKTTSCTKLAYWYQKRGWKTCLVCADTYRAGAYDQLKQNATKANIPYYGSYTERDPVRVAEDGVAHFRAEKYEMIIVDTSGRHRQEAALFEEMEQVAAVVNPDDIVFVMDSSIGQAAHDQALAFRQSVAVGSVIITKLDGHARGGGALSAVAATKSPIVFIGTGEHIQEFEPFSVKSFVSRLLGKGDMAGLVQMFETHTNMEENKETVEKIMQGGFCLRIMAEQLESLMAMGPIGTVMSMIPGLSQVMGGRENESQDRIRRCMIIIDSMTDQEKDATDTKIFDQSRLLRIARGAGVRMGAVEDLFRMYKPMQKMMAKLGNNKMLAAMTKRGGAGGANLNPRQMAQMMDPAMLAQLGGPQGLQQMMKQMQQGGLMR</sequence>
<dbReference type="Gene3D" id="1.10.260.30">
    <property type="entry name" value="Signal recognition particle, SRP54 subunit, M-domain"/>
    <property type="match status" value="1"/>
</dbReference>
<keyword evidence="7" id="KW-0256">Endoplasmic reticulum</keyword>
<keyword evidence="8 13" id="KW-0694">RNA-binding</keyword>
<comment type="catalytic activity">
    <reaction evidence="12">
        <text>GTP + H2O = GDP + phosphate + H(+)</text>
        <dbReference type="Rhea" id="RHEA:19669"/>
        <dbReference type="ChEBI" id="CHEBI:15377"/>
        <dbReference type="ChEBI" id="CHEBI:15378"/>
        <dbReference type="ChEBI" id="CHEBI:37565"/>
        <dbReference type="ChEBI" id="CHEBI:43474"/>
        <dbReference type="ChEBI" id="CHEBI:58189"/>
        <dbReference type="EC" id="3.6.5.4"/>
    </reaction>
    <physiologicalReaction direction="left-to-right" evidence="12">
        <dbReference type="Rhea" id="RHEA:19670"/>
    </physiologicalReaction>
</comment>
<dbReference type="OMA" id="GMTGQDA"/>
<dbReference type="NCBIfam" id="TIGR01425">
    <property type="entry name" value="SRP54_euk"/>
    <property type="match status" value="1"/>
</dbReference>
<dbReference type="SMART" id="SM00962">
    <property type="entry name" value="SRP54"/>
    <property type="match status" value="1"/>
</dbReference>
<comment type="domain">
    <text evidence="13">The NG domain, also named G domain, is a special guanosine triphosphatase (GTPase) domain, which binds GTP and forms a guanosine 5'-triphosphate (GTP)-dependent complex with a homologous NG domain in the SRP receptor subunit SRPRA. The two NG domains undergo cooperative rearrangements upon their assembly, which culminate in the reciprocal activation of the GTPase activity of one another. SRP receptor compaction upon binding with cargo-loaded SRP and GTPase rearrangement drive SRP-mediated cotranslational protein translocation into the ER.</text>
</comment>
<dbReference type="GO" id="GO:0005786">
    <property type="term" value="C:signal recognition particle, endoplasmic reticulum targeting"/>
    <property type="evidence" value="ECO:0007669"/>
    <property type="project" value="UniProtKB-UniRule"/>
</dbReference>
<proteinExistence type="inferred from homology"/>
<dbReference type="InterPro" id="IPR036891">
    <property type="entry name" value="Signal_recog_part_SRP54_M_sf"/>
</dbReference>
<evidence type="ECO:0000256" key="6">
    <source>
        <dbReference type="ARBA" id="ARBA00022801"/>
    </source>
</evidence>
<evidence type="ECO:0000256" key="2">
    <source>
        <dbReference type="ARBA" id="ARBA00004496"/>
    </source>
</evidence>
<evidence type="ECO:0000256" key="8">
    <source>
        <dbReference type="ARBA" id="ARBA00022884"/>
    </source>
</evidence>
<reference evidence="15 16" key="1">
    <citation type="submission" date="2015-02" db="EMBL/GenBank/DDBJ databases">
        <authorList>
            <person name="Chooi Y.-H."/>
        </authorList>
    </citation>
    <scope>NUCLEOTIDE SEQUENCE [LARGE SCALE GENOMIC DNA]</scope>
    <source>
        <strain evidence="15">E3</strain>
    </source>
</reference>
<dbReference type="PANTHER" id="PTHR11564">
    <property type="entry name" value="SIGNAL RECOGNITION PARTICLE 54K PROTEIN SRP54"/>
    <property type="match status" value="1"/>
</dbReference>
<dbReference type="GO" id="GO:0030942">
    <property type="term" value="F:endoplasmic reticulum signal peptide binding"/>
    <property type="evidence" value="ECO:0007669"/>
    <property type="project" value="TreeGrafter"/>
</dbReference>
<dbReference type="SMART" id="SM00963">
    <property type="entry name" value="SRP54_N"/>
    <property type="match status" value="1"/>
</dbReference>
<comment type="subcellular location">
    <subcellularLocation>
        <location evidence="2 13">Cytoplasm</location>
    </subcellularLocation>
    <subcellularLocation>
        <location evidence="1">Endoplasmic reticulum</location>
    </subcellularLocation>
</comment>
<accession>A0A0G4IHD2</accession>
<evidence type="ECO:0000256" key="13">
    <source>
        <dbReference type="RuleBase" id="RU364034"/>
    </source>
</evidence>
<protein>
    <recommendedName>
        <fullName evidence="13">Signal recognition particle 54 kDa protein</fullName>
    </recommendedName>
</protein>
<dbReference type="SUPFAM" id="SSF47446">
    <property type="entry name" value="Signal peptide-binding domain"/>
    <property type="match status" value="1"/>
</dbReference>
<dbReference type="SMART" id="SM00382">
    <property type="entry name" value="AAA"/>
    <property type="match status" value="1"/>
</dbReference>
<dbReference type="FunFam" id="3.40.50.300:FF:000022">
    <property type="entry name" value="Signal recognition particle 54 kDa subunit"/>
    <property type="match status" value="1"/>
</dbReference>
<dbReference type="AlphaFoldDB" id="A0A0G4IHD2"/>
<keyword evidence="11 13" id="KW-0687">Ribonucleoprotein</keyword>
<comment type="function">
    <text evidence="13">Component of the signal recognition particle (SRP) complex, a ribonucleoprotein complex that mediates the cotranslational targeting of secretory and membrane proteins to the endoplasmic reticulum (ER).</text>
</comment>
<name>A0A0G4IHD2_PLABS</name>
<gene>
    <name evidence="15" type="ORF">PBRA_000383</name>
</gene>
<comment type="similarity">
    <text evidence="3 13">Belongs to the GTP-binding SRP family. SRP54 subfamily.</text>
</comment>
<evidence type="ECO:0000313" key="15">
    <source>
        <dbReference type="EMBL" id="CEO94598.1"/>
    </source>
</evidence>
<keyword evidence="16" id="KW-1185">Reference proteome</keyword>
<comment type="domain">
    <text evidence="13">The M domain binds the 7SL RNA in presence of SRP19 and binds the signal sequence of presecretory proteins.</text>
</comment>
<dbReference type="Pfam" id="PF02881">
    <property type="entry name" value="SRP54_N"/>
    <property type="match status" value="1"/>
</dbReference>
<dbReference type="GO" id="GO:0006616">
    <property type="term" value="P:SRP-dependent cotranslational protein targeting to membrane, translocation"/>
    <property type="evidence" value="ECO:0007669"/>
    <property type="project" value="TreeGrafter"/>
</dbReference>
<dbReference type="GO" id="GO:0005525">
    <property type="term" value="F:GTP binding"/>
    <property type="evidence" value="ECO:0007669"/>
    <property type="project" value="UniProtKB-UniRule"/>
</dbReference>
<dbReference type="GO" id="GO:0003924">
    <property type="term" value="F:GTPase activity"/>
    <property type="evidence" value="ECO:0007669"/>
    <property type="project" value="UniProtKB-UniRule"/>
</dbReference>
<dbReference type="Pfam" id="PF02978">
    <property type="entry name" value="SRP_SPB"/>
    <property type="match status" value="1"/>
</dbReference>
<dbReference type="Proteomes" id="UP000039324">
    <property type="component" value="Unassembled WGS sequence"/>
</dbReference>
<evidence type="ECO:0000256" key="11">
    <source>
        <dbReference type="ARBA" id="ARBA00023274"/>
    </source>
</evidence>
<dbReference type="GO" id="GO:0008312">
    <property type="term" value="F:7S RNA binding"/>
    <property type="evidence" value="ECO:0007669"/>
    <property type="project" value="UniProtKB-UniRule"/>
</dbReference>
<evidence type="ECO:0000256" key="3">
    <source>
        <dbReference type="ARBA" id="ARBA00005450"/>
    </source>
</evidence>
<dbReference type="InterPro" id="IPR004125">
    <property type="entry name" value="Signal_recog_particle_SRP54_M"/>
</dbReference>
<evidence type="ECO:0000256" key="9">
    <source>
        <dbReference type="ARBA" id="ARBA00023134"/>
    </source>
</evidence>
<dbReference type="STRING" id="37360.A0A0G4IHD2"/>
<dbReference type="GO" id="GO:0005783">
    <property type="term" value="C:endoplasmic reticulum"/>
    <property type="evidence" value="ECO:0007669"/>
    <property type="project" value="UniProtKB-SubCell"/>
</dbReference>
<dbReference type="InterPro" id="IPR000897">
    <property type="entry name" value="SRP54_GTPase_dom"/>
</dbReference>
<dbReference type="InterPro" id="IPR006325">
    <property type="entry name" value="SRP54_euk"/>
</dbReference>
<dbReference type="SUPFAM" id="SSF47364">
    <property type="entry name" value="Domain of the SRP/SRP receptor G-proteins"/>
    <property type="match status" value="1"/>
</dbReference>
<evidence type="ECO:0000256" key="12">
    <source>
        <dbReference type="ARBA" id="ARBA00048157"/>
    </source>
</evidence>
<dbReference type="PANTHER" id="PTHR11564:SF5">
    <property type="entry name" value="SIGNAL RECOGNITION PARTICLE SUBUNIT SRP54"/>
    <property type="match status" value="1"/>
</dbReference>
<dbReference type="OrthoDB" id="10250817at2759"/>
<dbReference type="InterPro" id="IPR027417">
    <property type="entry name" value="P-loop_NTPase"/>
</dbReference>
<evidence type="ECO:0000256" key="7">
    <source>
        <dbReference type="ARBA" id="ARBA00022824"/>
    </source>
</evidence>
<evidence type="ECO:0000256" key="1">
    <source>
        <dbReference type="ARBA" id="ARBA00004240"/>
    </source>
</evidence>
<dbReference type="CDD" id="cd17875">
    <property type="entry name" value="SRP54_G"/>
    <property type="match status" value="1"/>
</dbReference>
<keyword evidence="6" id="KW-0378">Hydrolase</keyword>
<keyword evidence="9 13" id="KW-0342">GTP-binding</keyword>
<organism evidence="15 16">
    <name type="scientific">Plasmodiophora brassicae</name>
    <name type="common">Clubroot disease agent</name>
    <dbReference type="NCBI Taxonomy" id="37360"/>
    <lineage>
        <taxon>Eukaryota</taxon>
        <taxon>Sar</taxon>
        <taxon>Rhizaria</taxon>
        <taxon>Endomyxa</taxon>
        <taxon>Phytomyxea</taxon>
        <taxon>Plasmodiophorida</taxon>
        <taxon>Plasmodiophoridae</taxon>
        <taxon>Plasmodiophora</taxon>
    </lineage>
</organism>
<feature type="domain" description="SRP54-type proteins GTP-binding" evidence="14">
    <location>
        <begin position="283"/>
        <end position="296"/>
    </location>
</feature>
<dbReference type="Pfam" id="PF00448">
    <property type="entry name" value="SRP54"/>
    <property type="match status" value="1"/>
</dbReference>
<dbReference type="Gene3D" id="3.40.50.300">
    <property type="entry name" value="P-loop containing nucleotide triphosphate hydrolases"/>
    <property type="match status" value="1"/>
</dbReference>
<evidence type="ECO:0000259" key="14">
    <source>
        <dbReference type="PROSITE" id="PS00300"/>
    </source>
</evidence>
<dbReference type="GO" id="GO:0005829">
    <property type="term" value="C:cytosol"/>
    <property type="evidence" value="ECO:0007669"/>
    <property type="project" value="TreeGrafter"/>
</dbReference>
<dbReference type="InterPro" id="IPR013822">
    <property type="entry name" value="Signal_recog_particl_SRP54_hlx"/>
</dbReference>
<dbReference type="InterPro" id="IPR042101">
    <property type="entry name" value="SRP54_N_sf"/>
</dbReference>
<dbReference type="InterPro" id="IPR022941">
    <property type="entry name" value="SRP54"/>
</dbReference>
<dbReference type="InterPro" id="IPR003593">
    <property type="entry name" value="AAA+_ATPase"/>
</dbReference>
<keyword evidence="10 13" id="KW-0733">Signal recognition particle</keyword>
<dbReference type="Gene3D" id="1.20.120.140">
    <property type="entry name" value="Signal recognition particle SRP54, nucleotide-binding domain"/>
    <property type="match status" value="1"/>
</dbReference>
<evidence type="ECO:0000256" key="10">
    <source>
        <dbReference type="ARBA" id="ARBA00023135"/>
    </source>
</evidence>
<dbReference type="InterPro" id="IPR036225">
    <property type="entry name" value="SRP/SRP_N"/>
</dbReference>
<dbReference type="HAMAP" id="MF_00306">
    <property type="entry name" value="SRP54"/>
    <property type="match status" value="1"/>
</dbReference>
<evidence type="ECO:0000256" key="4">
    <source>
        <dbReference type="ARBA" id="ARBA00022490"/>
    </source>
</evidence>
<dbReference type="EMBL" id="CDSF01000001">
    <property type="protein sequence ID" value="CEO94598.1"/>
    <property type="molecule type" value="Genomic_DNA"/>
</dbReference>
<dbReference type="SUPFAM" id="SSF52540">
    <property type="entry name" value="P-loop containing nucleoside triphosphate hydrolases"/>
    <property type="match status" value="1"/>
</dbReference>
<feature type="non-terminal residue" evidence="15">
    <location>
        <position position="1"/>
    </location>
</feature>
<keyword evidence="5 13" id="KW-0547">Nucleotide-binding</keyword>
<dbReference type="PROSITE" id="PS00300">
    <property type="entry name" value="SRP54"/>
    <property type="match status" value="1"/>
</dbReference>
<keyword evidence="4 13" id="KW-0963">Cytoplasm</keyword>